<dbReference type="EMBL" id="FNPF01000008">
    <property type="protein sequence ID" value="SDY44157.1"/>
    <property type="molecule type" value="Genomic_DNA"/>
</dbReference>
<dbReference type="PROSITE" id="PS51078">
    <property type="entry name" value="ICLR_ED"/>
    <property type="match status" value="1"/>
</dbReference>
<dbReference type="InterPro" id="IPR054844">
    <property type="entry name" value="TransRegBhcR"/>
</dbReference>
<name>A0A1H3JW17_9RHOB</name>
<dbReference type="Gene3D" id="3.30.450.40">
    <property type="match status" value="1"/>
</dbReference>
<dbReference type="RefSeq" id="WP_089883329.1">
    <property type="nucleotide sequence ID" value="NZ_FNPF01000008.1"/>
</dbReference>
<sequence>MATAEDGTGQRRARGRPRAWSDTTEQNRIKSLDRAIGVLERLSELGGATLSDLAEATDHAPASLYRILVTLESRGMVDFDPVPQTWHIGPSAFRIGSRFLRRTSLVERARPVLRTLMEATGETANLGIAREGHVLFVSQVETHESIRAFFPPGTMSPMHASGIGKALLAQLPPERAAHIAAKHGLTRFTGRTLTAPEALAADLAQTRRRGYAIDDQEKTRGMRCIAAPIFDMHDEAVAGLSISGPADRLPDDAIPDIGAKVIEAAASVSRGLGAGRVASV</sequence>
<dbReference type="InterPro" id="IPR005471">
    <property type="entry name" value="Tscrpt_reg_IclR_N"/>
</dbReference>
<reference evidence="7 8" key="1">
    <citation type="submission" date="2016-10" db="EMBL/GenBank/DDBJ databases">
        <authorList>
            <person name="de Groot N.N."/>
        </authorList>
    </citation>
    <scope>NUCLEOTIDE SEQUENCE [LARGE SCALE GENOMIC DNA]</scope>
    <source>
        <strain evidence="7 8">DSM 26880</strain>
    </source>
</reference>
<dbReference type="SMART" id="SM00346">
    <property type="entry name" value="HTH_ICLR"/>
    <property type="match status" value="1"/>
</dbReference>
<accession>A0A1H3JW17</accession>
<dbReference type="GO" id="GO:0045892">
    <property type="term" value="P:negative regulation of DNA-templated transcription"/>
    <property type="evidence" value="ECO:0007669"/>
    <property type="project" value="TreeGrafter"/>
</dbReference>
<dbReference type="InterPro" id="IPR029016">
    <property type="entry name" value="GAF-like_dom_sf"/>
</dbReference>
<evidence type="ECO:0000313" key="8">
    <source>
        <dbReference type="Proteomes" id="UP000199286"/>
    </source>
</evidence>
<evidence type="ECO:0000256" key="3">
    <source>
        <dbReference type="ARBA" id="ARBA00023163"/>
    </source>
</evidence>
<evidence type="ECO:0000313" key="7">
    <source>
        <dbReference type="EMBL" id="SDY44157.1"/>
    </source>
</evidence>
<gene>
    <name evidence="7" type="ORF">SAMN05444340_10824</name>
</gene>
<dbReference type="Pfam" id="PF09339">
    <property type="entry name" value="HTH_IclR"/>
    <property type="match status" value="1"/>
</dbReference>
<dbReference type="SUPFAM" id="SSF55781">
    <property type="entry name" value="GAF domain-like"/>
    <property type="match status" value="1"/>
</dbReference>
<dbReference type="GO" id="GO:0003677">
    <property type="term" value="F:DNA binding"/>
    <property type="evidence" value="ECO:0007669"/>
    <property type="project" value="UniProtKB-KW"/>
</dbReference>
<dbReference type="AlphaFoldDB" id="A0A1H3JW17"/>
<keyword evidence="1" id="KW-0805">Transcription regulation</keyword>
<dbReference type="InterPro" id="IPR036390">
    <property type="entry name" value="WH_DNA-bd_sf"/>
</dbReference>
<dbReference type="PANTHER" id="PTHR30136">
    <property type="entry name" value="HELIX-TURN-HELIX TRANSCRIPTIONAL REGULATOR, ICLR FAMILY"/>
    <property type="match status" value="1"/>
</dbReference>
<proteinExistence type="predicted"/>
<organism evidence="7 8">
    <name type="scientific">Citreimonas salinaria</name>
    <dbReference type="NCBI Taxonomy" id="321339"/>
    <lineage>
        <taxon>Bacteria</taxon>
        <taxon>Pseudomonadati</taxon>
        <taxon>Pseudomonadota</taxon>
        <taxon>Alphaproteobacteria</taxon>
        <taxon>Rhodobacterales</taxon>
        <taxon>Roseobacteraceae</taxon>
        <taxon>Citreimonas</taxon>
    </lineage>
</organism>
<dbReference type="InterPro" id="IPR050707">
    <property type="entry name" value="HTH_MetabolicPath_Reg"/>
</dbReference>
<keyword evidence="3" id="KW-0804">Transcription</keyword>
<feature type="domain" description="IclR-ED" evidence="6">
    <location>
        <begin position="91"/>
        <end position="274"/>
    </location>
</feature>
<evidence type="ECO:0000259" key="6">
    <source>
        <dbReference type="PROSITE" id="PS51078"/>
    </source>
</evidence>
<dbReference type="Gene3D" id="1.10.10.10">
    <property type="entry name" value="Winged helix-like DNA-binding domain superfamily/Winged helix DNA-binding domain"/>
    <property type="match status" value="1"/>
</dbReference>
<feature type="region of interest" description="Disordered" evidence="4">
    <location>
        <begin position="1"/>
        <end position="25"/>
    </location>
</feature>
<dbReference type="NCBIfam" id="NF045644">
    <property type="entry name" value="TransRegBhcR"/>
    <property type="match status" value="1"/>
</dbReference>
<dbReference type="InterPro" id="IPR036388">
    <property type="entry name" value="WH-like_DNA-bd_sf"/>
</dbReference>
<protein>
    <submittedName>
        <fullName evidence="7">Transcriptional regulator, IclR family</fullName>
    </submittedName>
</protein>
<evidence type="ECO:0000256" key="1">
    <source>
        <dbReference type="ARBA" id="ARBA00023015"/>
    </source>
</evidence>
<dbReference type="PROSITE" id="PS51077">
    <property type="entry name" value="HTH_ICLR"/>
    <property type="match status" value="1"/>
</dbReference>
<feature type="domain" description="HTH iclR-type" evidence="5">
    <location>
        <begin position="29"/>
        <end position="90"/>
    </location>
</feature>
<keyword evidence="8" id="KW-1185">Reference proteome</keyword>
<evidence type="ECO:0000256" key="2">
    <source>
        <dbReference type="ARBA" id="ARBA00023125"/>
    </source>
</evidence>
<dbReference type="Pfam" id="PF01614">
    <property type="entry name" value="IclR_C"/>
    <property type="match status" value="1"/>
</dbReference>
<dbReference type="InterPro" id="IPR014757">
    <property type="entry name" value="Tscrpt_reg_IclR_C"/>
</dbReference>
<evidence type="ECO:0000256" key="4">
    <source>
        <dbReference type="SAM" id="MobiDB-lite"/>
    </source>
</evidence>
<dbReference type="OrthoDB" id="9807558at2"/>
<dbReference type="GO" id="GO:0003700">
    <property type="term" value="F:DNA-binding transcription factor activity"/>
    <property type="evidence" value="ECO:0007669"/>
    <property type="project" value="TreeGrafter"/>
</dbReference>
<dbReference type="PANTHER" id="PTHR30136:SF24">
    <property type="entry name" value="HTH-TYPE TRANSCRIPTIONAL REPRESSOR ALLR"/>
    <property type="match status" value="1"/>
</dbReference>
<evidence type="ECO:0000259" key="5">
    <source>
        <dbReference type="PROSITE" id="PS51077"/>
    </source>
</evidence>
<keyword evidence="2" id="KW-0238">DNA-binding</keyword>
<dbReference type="SUPFAM" id="SSF46785">
    <property type="entry name" value="Winged helix' DNA-binding domain"/>
    <property type="match status" value="1"/>
</dbReference>
<dbReference type="STRING" id="321339.SAMN05444340_10824"/>
<dbReference type="Proteomes" id="UP000199286">
    <property type="component" value="Unassembled WGS sequence"/>
</dbReference>